<organism evidence="3 4">
    <name type="scientific">Tritrichomonas foetus</name>
    <dbReference type="NCBI Taxonomy" id="1144522"/>
    <lineage>
        <taxon>Eukaryota</taxon>
        <taxon>Metamonada</taxon>
        <taxon>Parabasalia</taxon>
        <taxon>Tritrichomonadida</taxon>
        <taxon>Tritrichomonadidae</taxon>
        <taxon>Tritrichomonas</taxon>
    </lineage>
</organism>
<dbReference type="OrthoDB" id="2250022at2759"/>
<accession>A0A1J4JZU2</accession>
<dbReference type="GO" id="GO:0003727">
    <property type="term" value="F:single-stranded RNA binding"/>
    <property type="evidence" value="ECO:0007669"/>
    <property type="project" value="TreeGrafter"/>
</dbReference>
<dbReference type="Proteomes" id="UP000179807">
    <property type="component" value="Unassembled WGS sequence"/>
</dbReference>
<evidence type="ECO:0000259" key="2">
    <source>
        <dbReference type="Pfam" id="PF01612"/>
    </source>
</evidence>
<dbReference type="VEuPathDB" id="TrichDB:TRFO_27762"/>
<feature type="region of interest" description="Disordered" evidence="1">
    <location>
        <begin position="603"/>
        <end position="642"/>
    </location>
</feature>
<dbReference type="GO" id="GO:0000467">
    <property type="term" value="P:exonucleolytic trimming to generate mature 3'-end of 5.8S rRNA from tricistronic rRNA transcript (SSU-rRNA, 5.8S rRNA, LSU-rRNA)"/>
    <property type="evidence" value="ECO:0007669"/>
    <property type="project" value="InterPro"/>
</dbReference>
<evidence type="ECO:0000313" key="4">
    <source>
        <dbReference type="Proteomes" id="UP000179807"/>
    </source>
</evidence>
<dbReference type="AlphaFoldDB" id="A0A1J4JZU2"/>
<proteinExistence type="predicted"/>
<feature type="region of interest" description="Disordered" evidence="1">
    <location>
        <begin position="562"/>
        <end position="582"/>
    </location>
</feature>
<dbReference type="GO" id="GO:0071036">
    <property type="term" value="P:nuclear polyadenylation-dependent snoRNA catabolic process"/>
    <property type="evidence" value="ECO:0007669"/>
    <property type="project" value="TreeGrafter"/>
</dbReference>
<dbReference type="InterPro" id="IPR002562">
    <property type="entry name" value="3'-5'_exonuclease_dom"/>
</dbReference>
<protein>
    <submittedName>
        <fullName evidence="3">3'-5' exonuclease family protein</fullName>
    </submittedName>
</protein>
<keyword evidence="4" id="KW-1185">Reference proteome</keyword>
<dbReference type="PANTHER" id="PTHR12124:SF47">
    <property type="entry name" value="EXOSOME COMPONENT 10"/>
    <property type="match status" value="1"/>
</dbReference>
<dbReference type="InterPro" id="IPR036397">
    <property type="entry name" value="RNaseH_sf"/>
</dbReference>
<dbReference type="Gene3D" id="3.30.420.10">
    <property type="entry name" value="Ribonuclease H-like superfamily/Ribonuclease H"/>
    <property type="match status" value="1"/>
</dbReference>
<reference evidence="3" key="1">
    <citation type="submission" date="2016-10" db="EMBL/GenBank/DDBJ databases">
        <authorList>
            <person name="Benchimol M."/>
            <person name="Almeida L.G."/>
            <person name="Vasconcelos A.T."/>
            <person name="Perreira-Neves A."/>
            <person name="Rosa I.A."/>
            <person name="Tasca T."/>
            <person name="Bogo M.R."/>
            <person name="de Souza W."/>
        </authorList>
    </citation>
    <scope>NUCLEOTIDE SEQUENCE [LARGE SCALE GENOMIC DNA]</scope>
    <source>
        <strain evidence="3">K</strain>
    </source>
</reference>
<keyword evidence="3" id="KW-0269">Exonuclease</keyword>
<dbReference type="GO" id="GO:0005730">
    <property type="term" value="C:nucleolus"/>
    <property type="evidence" value="ECO:0007669"/>
    <property type="project" value="TreeGrafter"/>
</dbReference>
<name>A0A1J4JZU2_9EUKA</name>
<dbReference type="GeneID" id="94840457"/>
<dbReference type="GO" id="GO:0000175">
    <property type="term" value="F:3'-5'-RNA exonuclease activity"/>
    <property type="evidence" value="ECO:0007669"/>
    <property type="project" value="InterPro"/>
</dbReference>
<dbReference type="PANTHER" id="PTHR12124">
    <property type="entry name" value="POLYMYOSITIS/SCLERODERMA AUTOANTIGEN-RELATED"/>
    <property type="match status" value="1"/>
</dbReference>
<keyword evidence="3" id="KW-0540">Nuclease</keyword>
<dbReference type="EMBL" id="MLAK01000784">
    <property type="protein sequence ID" value="OHT04681.1"/>
    <property type="molecule type" value="Genomic_DNA"/>
</dbReference>
<dbReference type="InterPro" id="IPR012337">
    <property type="entry name" value="RNaseH-like_sf"/>
</dbReference>
<sequence length="642" mass="73130">MIDDHIVSNVCQMSPMMEELQAAFSAICDLEKIVLKNPKNDLKQFHAQFKRLSILAKYFYGRDPTTKEIEDELNSQQFPNFVPCGVDAYHVSNIKDISLPGANPVTPVIDLTPPPENTSEVQMVNYPIISSVQFSLIDEDPQLLSLIERIKKQKEVGIELIYFQDPLYLSVICISLRDCEYLIDVSEVPKALQILTPIFSDRKITKVFFNTARTCHLLHQFGVAHISNVFCIYTAACALRLQPSLEELTSEFRQRLGEDWIPDGPQRISKPQVVPNKNENRLTKIVMDIEYTANDDWRARPISLAQMRIARQKMHYLLYLYDSLRLKLKEDTPTSLNDVFLISQQKASMDWSDYKYHITCPNSTLLSSIYQQPLPYTTLFKTIMSLKLTNREILSDPIILSISLDAPTTEDALKRSIEVANPPRQIMFAQKQKMIPLSLQHSIYNASVKVSNSGNRSNPSNQLQQKPKTLEETIVELGWVQSMDNQHSPKRRPADFCLETTISPRFIKSASCCQNSPGAALRYLRDPDQPTSVSLQIEGIPRTEARIYQLANNVRMIQKLQGKTKAKLPSGKDEPVAEETPSEVLHDLVSIGYIDDEEAKIIKDKMAVPKPQRTGQKRARSSDSKPTQPQRRTAPQYKRPRP</sequence>
<dbReference type="GO" id="GO:0071051">
    <property type="term" value="P:poly(A)-dependent snoRNA 3'-end processing"/>
    <property type="evidence" value="ECO:0007669"/>
    <property type="project" value="TreeGrafter"/>
</dbReference>
<dbReference type="GO" id="GO:0071038">
    <property type="term" value="P:TRAMP-dependent tRNA surveillance pathway"/>
    <property type="evidence" value="ECO:0007669"/>
    <property type="project" value="TreeGrafter"/>
</dbReference>
<dbReference type="Pfam" id="PF01612">
    <property type="entry name" value="DNA_pol_A_exo1"/>
    <property type="match status" value="1"/>
</dbReference>
<dbReference type="GO" id="GO:0071044">
    <property type="term" value="P:histone mRNA catabolic process"/>
    <property type="evidence" value="ECO:0007669"/>
    <property type="project" value="TreeGrafter"/>
</dbReference>
<dbReference type="GO" id="GO:0071035">
    <property type="term" value="P:nuclear polyadenylation-dependent rRNA catabolic process"/>
    <property type="evidence" value="ECO:0007669"/>
    <property type="project" value="TreeGrafter"/>
</dbReference>
<feature type="domain" description="3'-5' exonuclease" evidence="2">
    <location>
        <begin position="140"/>
        <end position="252"/>
    </location>
</feature>
<feature type="compositionally biased region" description="Polar residues" evidence="1">
    <location>
        <begin position="624"/>
        <end position="633"/>
    </location>
</feature>
<dbReference type="GO" id="GO:0000176">
    <property type="term" value="C:nuclear exosome (RNase complex)"/>
    <property type="evidence" value="ECO:0007669"/>
    <property type="project" value="TreeGrafter"/>
</dbReference>
<dbReference type="GO" id="GO:0071037">
    <property type="term" value="P:nuclear polyadenylation-dependent snRNA catabolic process"/>
    <property type="evidence" value="ECO:0007669"/>
    <property type="project" value="TreeGrafter"/>
</dbReference>
<evidence type="ECO:0000256" key="1">
    <source>
        <dbReference type="SAM" id="MobiDB-lite"/>
    </source>
</evidence>
<comment type="caution">
    <text evidence="3">The sequence shown here is derived from an EMBL/GenBank/DDBJ whole genome shotgun (WGS) entry which is preliminary data.</text>
</comment>
<dbReference type="InterPro" id="IPR045092">
    <property type="entry name" value="Rrp6-like"/>
</dbReference>
<gene>
    <name evidence="3" type="ORF">TRFO_27762</name>
</gene>
<dbReference type="GO" id="GO:0071040">
    <property type="term" value="P:nuclear polyadenylation-dependent antisense transcript catabolic process"/>
    <property type="evidence" value="ECO:0007669"/>
    <property type="project" value="TreeGrafter"/>
</dbReference>
<keyword evidence="3" id="KW-0378">Hydrolase</keyword>
<dbReference type="SUPFAM" id="SSF53098">
    <property type="entry name" value="Ribonuclease H-like"/>
    <property type="match status" value="1"/>
</dbReference>
<dbReference type="GO" id="GO:0071039">
    <property type="term" value="P:nuclear polyadenylation-dependent CUT catabolic process"/>
    <property type="evidence" value="ECO:0007669"/>
    <property type="project" value="TreeGrafter"/>
</dbReference>
<dbReference type="RefSeq" id="XP_068357817.1">
    <property type="nucleotide sequence ID" value="XM_068505753.1"/>
</dbReference>
<evidence type="ECO:0000313" key="3">
    <source>
        <dbReference type="EMBL" id="OHT04681.1"/>
    </source>
</evidence>